<dbReference type="Gene3D" id="3.40.50.1820">
    <property type="entry name" value="alpha/beta hydrolase"/>
    <property type="match status" value="1"/>
</dbReference>
<dbReference type="RefSeq" id="WP_092939929.1">
    <property type="nucleotide sequence ID" value="NZ_FONX01000008.1"/>
</dbReference>
<organism evidence="4 5">
    <name type="scientific">Paracidovorax wautersii</name>
    <dbReference type="NCBI Taxonomy" id="1177982"/>
    <lineage>
        <taxon>Bacteria</taxon>
        <taxon>Pseudomonadati</taxon>
        <taxon>Pseudomonadota</taxon>
        <taxon>Betaproteobacteria</taxon>
        <taxon>Burkholderiales</taxon>
        <taxon>Comamonadaceae</taxon>
        <taxon>Paracidovorax</taxon>
    </lineage>
</organism>
<evidence type="ECO:0000313" key="4">
    <source>
        <dbReference type="EMBL" id="SFE96076.1"/>
    </source>
</evidence>
<dbReference type="STRING" id="1177982.SAMN04489711_108108"/>
<dbReference type="PROSITE" id="PS51257">
    <property type="entry name" value="PROKAR_LIPOPROTEIN"/>
    <property type="match status" value="1"/>
</dbReference>
<dbReference type="PANTHER" id="PTHR22946">
    <property type="entry name" value="DIENELACTONE HYDROLASE DOMAIN-CONTAINING PROTEIN-RELATED"/>
    <property type="match status" value="1"/>
</dbReference>
<dbReference type="InterPro" id="IPR002925">
    <property type="entry name" value="Dienelactn_hydro"/>
</dbReference>
<dbReference type="GO" id="GO:0052689">
    <property type="term" value="F:carboxylic ester hydrolase activity"/>
    <property type="evidence" value="ECO:0007669"/>
    <property type="project" value="UniProtKB-ARBA"/>
</dbReference>
<protein>
    <submittedName>
        <fullName evidence="4">Dienelactone hydrolase</fullName>
    </submittedName>
</protein>
<dbReference type="SUPFAM" id="SSF53474">
    <property type="entry name" value="alpha/beta-Hydrolases"/>
    <property type="match status" value="1"/>
</dbReference>
<keyword evidence="2" id="KW-0732">Signal</keyword>
<sequence>MTRCARLIAPLLLCALLAACQSVGLPAGAADAAEPATPASAHLQPVRLPLPGGESLQAYWWPAEGAGPAHPQPAVMALHGCGGLYARSGQLAQRYRETAASLHAAGYAVLLPDSFGSRGLQSICSTRYRDRDVPVAVRVQDARAAIAWLAAQPGVDAQRIGVMGWSNGGTTTLNLLEQRRLHPAPGDVPLAGAAVFYPGCGPLQRRHAALEPVPLLMQLGALDDWTPAQPCVDFAQALQARPGSDVTLHVYADSYHGFDGAGPVRLRADVPNGVSPQGVHQGGNPAARVQALAALDAFWPRVFAARKESSP</sequence>
<gene>
    <name evidence="4" type="ORF">SAMN04489711_108108</name>
</gene>
<proteinExistence type="predicted"/>
<dbReference type="AlphaFoldDB" id="A0A1I2EUF5"/>
<feature type="chain" id="PRO_5011549400" evidence="2">
    <location>
        <begin position="30"/>
        <end position="311"/>
    </location>
</feature>
<dbReference type="Pfam" id="PF01738">
    <property type="entry name" value="DLH"/>
    <property type="match status" value="1"/>
</dbReference>
<name>A0A1I2EUF5_9BURK</name>
<evidence type="ECO:0000256" key="2">
    <source>
        <dbReference type="SAM" id="SignalP"/>
    </source>
</evidence>
<dbReference type="Proteomes" id="UP000199119">
    <property type="component" value="Unassembled WGS sequence"/>
</dbReference>
<dbReference type="InterPro" id="IPR029058">
    <property type="entry name" value="AB_hydrolase_fold"/>
</dbReference>
<keyword evidence="5" id="KW-1185">Reference proteome</keyword>
<dbReference type="EMBL" id="FONX01000008">
    <property type="protein sequence ID" value="SFE96076.1"/>
    <property type="molecule type" value="Genomic_DNA"/>
</dbReference>
<evidence type="ECO:0000313" key="5">
    <source>
        <dbReference type="Proteomes" id="UP000199119"/>
    </source>
</evidence>
<dbReference type="PANTHER" id="PTHR22946:SF9">
    <property type="entry name" value="POLYKETIDE TRANSFERASE AF380"/>
    <property type="match status" value="1"/>
</dbReference>
<evidence type="ECO:0000256" key="1">
    <source>
        <dbReference type="ARBA" id="ARBA00022801"/>
    </source>
</evidence>
<evidence type="ECO:0000259" key="3">
    <source>
        <dbReference type="Pfam" id="PF01738"/>
    </source>
</evidence>
<dbReference type="OrthoDB" id="1412847at2"/>
<feature type="domain" description="Dienelactone hydrolase" evidence="3">
    <location>
        <begin position="67"/>
        <end position="259"/>
    </location>
</feature>
<accession>A0A1I2EUF5</accession>
<feature type="signal peptide" evidence="2">
    <location>
        <begin position="1"/>
        <end position="29"/>
    </location>
</feature>
<keyword evidence="1 4" id="KW-0378">Hydrolase</keyword>
<dbReference type="InterPro" id="IPR050261">
    <property type="entry name" value="FrsA_esterase"/>
</dbReference>
<reference evidence="5" key="1">
    <citation type="submission" date="2016-10" db="EMBL/GenBank/DDBJ databases">
        <authorList>
            <person name="Varghese N."/>
            <person name="Submissions S."/>
        </authorList>
    </citation>
    <scope>NUCLEOTIDE SEQUENCE [LARGE SCALE GENOMIC DNA]</scope>
    <source>
        <strain evidence="5">DSM 27981</strain>
    </source>
</reference>